<evidence type="ECO:0000313" key="6">
    <source>
        <dbReference type="Proteomes" id="UP000548476"/>
    </source>
</evidence>
<name>A0A841FWU2_9ACTN</name>
<dbReference type="Gene3D" id="3.90.79.10">
    <property type="entry name" value="Nucleoside Triphosphate Pyrophosphohydrolase"/>
    <property type="match status" value="1"/>
</dbReference>
<gene>
    <name evidence="5" type="ORF">HNR73_004822</name>
</gene>
<dbReference type="InterPro" id="IPR000086">
    <property type="entry name" value="NUDIX_hydrolase_dom"/>
</dbReference>
<feature type="domain" description="Nudix hydrolase" evidence="4">
    <location>
        <begin position="44"/>
        <end position="173"/>
    </location>
</feature>
<evidence type="ECO:0000256" key="3">
    <source>
        <dbReference type="SAM" id="MobiDB-lite"/>
    </source>
</evidence>
<proteinExistence type="inferred from homology"/>
<organism evidence="5 6">
    <name type="scientific">Phytomonospora endophytica</name>
    <dbReference type="NCBI Taxonomy" id="714109"/>
    <lineage>
        <taxon>Bacteria</taxon>
        <taxon>Bacillati</taxon>
        <taxon>Actinomycetota</taxon>
        <taxon>Actinomycetes</taxon>
        <taxon>Micromonosporales</taxon>
        <taxon>Micromonosporaceae</taxon>
        <taxon>Phytomonospora</taxon>
    </lineage>
</organism>
<accession>A0A841FWU2</accession>
<dbReference type="Proteomes" id="UP000548476">
    <property type="component" value="Unassembled WGS sequence"/>
</dbReference>
<evidence type="ECO:0000259" key="4">
    <source>
        <dbReference type="PROSITE" id="PS51462"/>
    </source>
</evidence>
<dbReference type="SUPFAM" id="SSF55811">
    <property type="entry name" value="Nudix"/>
    <property type="match status" value="1"/>
</dbReference>
<dbReference type="AlphaFoldDB" id="A0A841FWU2"/>
<dbReference type="RefSeq" id="WP_184789774.1">
    <property type="nucleotide sequence ID" value="NZ_BONT01000056.1"/>
</dbReference>
<reference evidence="5 6" key="1">
    <citation type="submission" date="2020-08" db="EMBL/GenBank/DDBJ databases">
        <title>Genomic Encyclopedia of Type Strains, Phase IV (KMG-IV): sequencing the most valuable type-strain genomes for metagenomic binning, comparative biology and taxonomic classification.</title>
        <authorList>
            <person name="Goeker M."/>
        </authorList>
    </citation>
    <scope>NUCLEOTIDE SEQUENCE [LARGE SCALE GENOMIC DNA]</scope>
    <source>
        <strain evidence="5 6">YIM 65646</strain>
    </source>
</reference>
<feature type="compositionally biased region" description="Basic and acidic residues" evidence="3">
    <location>
        <begin position="195"/>
        <end position="210"/>
    </location>
</feature>
<evidence type="ECO:0000313" key="5">
    <source>
        <dbReference type="EMBL" id="MBB6036949.1"/>
    </source>
</evidence>
<comment type="similarity">
    <text evidence="1">Belongs to the Nudix hydrolase family.</text>
</comment>
<dbReference type="CDD" id="cd03424">
    <property type="entry name" value="NUDIX_ADPRase_Nudt5_UGPPase_Nudt14"/>
    <property type="match status" value="1"/>
</dbReference>
<comment type="caution">
    <text evidence="5">The sequence shown here is derived from an EMBL/GenBank/DDBJ whole genome shotgun (WGS) entry which is preliminary data.</text>
</comment>
<dbReference type="PROSITE" id="PS00893">
    <property type="entry name" value="NUDIX_BOX"/>
    <property type="match status" value="1"/>
</dbReference>
<dbReference type="InterPro" id="IPR020084">
    <property type="entry name" value="NUDIX_hydrolase_CS"/>
</dbReference>
<dbReference type="PROSITE" id="PS51462">
    <property type="entry name" value="NUDIX"/>
    <property type="match status" value="1"/>
</dbReference>
<dbReference type="GO" id="GO:0016787">
    <property type="term" value="F:hydrolase activity"/>
    <property type="evidence" value="ECO:0007669"/>
    <property type="project" value="UniProtKB-KW"/>
</dbReference>
<dbReference type="Pfam" id="PF00293">
    <property type="entry name" value="NUDIX"/>
    <property type="match status" value="1"/>
</dbReference>
<keyword evidence="2" id="KW-0378">Hydrolase</keyword>
<dbReference type="PANTHER" id="PTHR43736:SF1">
    <property type="entry name" value="DIHYDRONEOPTERIN TRIPHOSPHATE DIPHOSPHATASE"/>
    <property type="match status" value="1"/>
</dbReference>
<keyword evidence="6" id="KW-1185">Reference proteome</keyword>
<protein>
    <submittedName>
        <fullName evidence="5">8-oxo-dGTP pyrophosphatase MutT (NUDIX family)</fullName>
    </submittedName>
</protein>
<evidence type="ECO:0000256" key="1">
    <source>
        <dbReference type="ARBA" id="ARBA00005582"/>
    </source>
</evidence>
<dbReference type="EMBL" id="JACHGT010000010">
    <property type="protein sequence ID" value="MBB6036949.1"/>
    <property type="molecule type" value="Genomic_DNA"/>
</dbReference>
<dbReference type="InterPro" id="IPR015797">
    <property type="entry name" value="NUDIX_hydrolase-like_dom_sf"/>
</dbReference>
<feature type="region of interest" description="Disordered" evidence="3">
    <location>
        <begin position="189"/>
        <end position="210"/>
    </location>
</feature>
<dbReference type="PANTHER" id="PTHR43736">
    <property type="entry name" value="ADP-RIBOSE PYROPHOSPHATASE"/>
    <property type="match status" value="1"/>
</dbReference>
<evidence type="ECO:0000256" key="2">
    <source>
        <dbReference type="ARBA" id="ARBA00022801"/>
    </source>
</evidence>
<sequence>MAMPPHRTQWTILGEREIDGTRRAKWSIAHVRLPDGIEFEQYVLRAPSSAMAILIDAADRVLLIYRHRWVIDQWVWELPGGYCDGDEDLAVCAAREVAEETGWRPTALKPLVTFQPWVATADSAQHVYVSYGAEPIGGQIDVNEAEALAWIPLAEIPARIAAGEIVGSASVIGLQAVLLDRLGGHRCGDAPVGADRPRPAHHVEADATGR</sequence>